<dbReference type="AlphaFoldDB" id="A0A5M9JH15"/>
<dbReference type="EMBL" id="VICG01000010">
    <property type="protein sequence ID" value="KAA8568047.1"/>
    <property type="molecule type" value="Genomic_DNA"/>
</dbReference>
<sequence length="227" mass="25856">MRRRTRSLLCKLIRQYPRHLGECLRNRNAPTGVLVRCFFLRIPPSPLSLVLIHDALGPVLVLYSWIQHGRELLGPNLGSFISDRCLHIHPSIHPSLALCKLQAPAEMSRIMRRPSSTSERVTRQKQSTGLQAARLVLRWIMLIYQQITVHESCSSGRCIHPSTVLSCTVLSVLYCRVCMSELGAGWLVYSSVCSILSCPRVMNLNVDMDMNMDMELWIRAMRKKMKG</sequence>
<comment type="caution">
    <text evidence="1">The sequence shown here is derived from an EMBL/GenBank/DDBJ whole genome shotgun (WGS) entry which is preliminary data.</text>
</comment>
<accession>A0A5M9JH15</accession>
<protein>
    <submittedName>
        <fullName evidence="1">Uncharacterized protein</fullName>
    </submittedName>
</protein>
<name>A0A5M9JH15_MONFR</name>
<evidence type="ECO:0000313" key="1">
    <source>
        <dbReference type="EMBL" id="KAA8568047.1"/>
    </source>
</evidence>
<proteinExistence type="predicted"/>
<evidence type="ECO:0000313" key="2">
    <source>
        <dbReference type="Proteomes" id="UP000322873"/>
    </source>
</evidence>
<reference evidence="1 2" key="1">
    <citation type="submission" date="2019-06" db="EMBL/GenBank/DDBJ databases">
        <title>Genome Sequence of the Brown Rot Fungal Pathogen Monilinia fructicola.</title>
        <authorList>
            <person name="De Miccolis Angelini R.M."/>
            <person name="Landi L."/>
            <person name="Abate D."/>
            <person name="Pollastro S."/>
            <person name="Romanazzi G."/>
            <person name="Faretra F."/>
        </authorList>
    </citation>
    <scope>NUCLEOTIDE SEQUENCE [LARGE SCALE GENOMIC DNA]</scope>
    <source>
        <strain evidence="1 2">Mfrc123</strain>
    </source>
</reference>
<organism evidence="1 2">
    <name type="scientific">Monilinia fructicola</name>
    <name type="common">Brown rot fungus</name>
    <name type="synonym">Ciboria fructicola</name>
    <dbReference type="NCBI Taxonomy" id="38448"/>
    <lineage>
        <taxon>Eukaryota</taxon>
        <taxon>Fungi</taxon>
        <taxon>Dikarya</taxon>
        <taxon>Ascomycota</taxon>
        <taxon>Pezizomycotina</taxon>
        <taxon>Leotiomycetes</taxon>
        <taxon>Helotiales</taxon>
        <taxon>Sclerotiniaceae</taxon>
        <taxon>Monilinia</taxon>
    </lineage>
</organism>
<gene>
    <name evidence="1" type="ORF">EYC84_008466</name>
</gene>
<dbReference type="Proteomes" id="UP000322873">
    <property type="component" value="Unassembled WGS sequence"/>
</dbReference>
<keyword evidence="2" id="KW-1185">Reference proteome</keyword>